<proteinExistence type="predicted"/>
<protein>
    <submittedName>
        <fullName evidence="1">Uncharacterized protein</fullName>
    </submittedName>
</protein>
<reference evidence="1 2" key="1">
    <citation type="submission" date="2019-06" db="EMBL/GenBank/DDBJ databases">
        <title>Sequencing the genomes of 1000 actinobacteria strains.</title>
        <authorList>
            <person name="Klenk H.-P."/>
        </authorList>
    </citation>
    <scope>NUCLEOTIDE SEQUENCE [LARGE SCALE GENOMIC DNA]</scope>
    <source>
        <strain evidence="1 2">DSM 46837</strain>
    </source>
</reference>
<dbReference type="Proteomes" id="UP000319865">
    <property type="component" value="Unassembled WGS sequence"/>
</dbReference>
<sequence length="73" mass="8226">MIRIGVRVYDEVDMLVMHLADPTGERLDGAVDDALRGVRPLLRGYRISGDTAMLTPPSRDRGSWRRQLSADCR</sequence>
<evidence type="ECO:0000313" key="2">
    <source>
        <dbReference type="Proteomes" id="UP000319865"/>
    </source>
</evidence>
<organism evidence="1 2">
    <name type="scientific">Blastococcus colisei</name>
    <dbReference type="NCBI Taxonomy" id="1564162"/>
    <lineage>
        <taxon>Bacteria</taxon>
        <taxon>Bacillati</taxon>
        <taxon>Actinomycetota</taxon>
        <taxon>Actinomycetes</taxon>
        <taxon>Geodermatophilales</taxon>
        <taxon>Geodermatophilaceae</taxon>
        <taxon>Blastococcus</taxon>
    </lineage>
</organism>
<keyword evidence="2" id="KW-1185">Reference proteome</keyword>
<accession>A0A543PDA7</accession>
<gene>
    <name evidence="1" type="ORF">FHU33_1454</name>
</gene>
<dbReference type="AlphaFoldDB" id="A0A543PDA7"/>
<evidence type="ECO:0000313" key="1">
    <source>
        <dbReference type="EMBL" id="TQN42061.1"/>
    </source>
</evidence>
<dbReference type="EMBL" id="VFQE01000001">
    <property type="protein sequence ID" value="TQN42061.1"/>
    <property type="molecule type" value="Genomic_DNA"/>
</dbReference>
<name>A0A543PDA7_9ACTN</name>
<comment type="caution">
    <text evidence="1">The sequence shown here is derived from an EMBL/GenBank/DDBJ whole genome shotgun (WGS) entry which is preliminary data.</text>
</comment>